<protein>
    <submittedName>
        <fullName evidence="1">Uncharacterized protein</fullName>
    </submittedName>
</protein>
<organism evidence="1">
    <name type="scientific">marine sediment metagenome</name>
    <dbReference type="NCBI Taxonomy" id="412755"/>
    <lineage>
        <taxon>unclassified sequences</taxon>
        <taxon>metagenomes</taxon>
        <taxon>ecological metagenomes</taxon>
    </lineage>
</organism>
<evidence type="ECO:0000313" key="1">
    <source>
        <dbReference type="EMBL" id="KKL46347.1"/>
    </source>
</evidence>
<reference evidence="1" key="1">
    <citation type="journal article" date="2015" name="Nature">
        <title>Complex archaea that bridge the gap between prokaryotes and eukaryotes.</title>
        <authorList>
            <person name="Spang A."/>
            <person name="Saw J.H."/>
            <person name="Jorgensen S.L."/>
            <person name="Zaremba-Niedzwiedzka K."/>
            <person name="Martijn J."/>
            <person name="Lind A.E."/>
            <person name="van Eijk R."/>
            <person name="Schleper C."/>
            <person name="Guy L."/>
            <person name="Ettema T.J."/>
        </authorList>
    </citation>
    <scope>NUCLEOTIDE SEQUENCE</scope>
</reference>
<dbReference type="AlphaFoldDB" id="A0A0F9F5L5"/>
<sequence length="77" mass="8272">MAEKSGNDGKDMAFDDFLLSYQKGAEDQKRHTGDVGNRFVSSDFTPEIFSTEGPYFGMQIAASSVQPVAGGMIVCVS</sequence>
<name>A0A0F9F5L5_9ZZZZ</name>
<accession>A0A0F9F5L5</accession>
<comment type="caution">
    <text evidence="1">The sequence shown here is derived from an EMBL/GenBank/DDBJ whole genome shotgun (WGS) entry which is preliminary data.</text>
</comment>
<dbReference type="EMBL" id="LAZR01034065">
    <property type="protein sequence ID" value="KKL46347.1"/>
    <property type="molecule type" value="Genomic_DNA"/>
</dbReference>
<gene>
    <name evidence="1" type="ORF">LCGC14_2346460</name>
</gene>
<proteinExistence type="predicted"/>